<sequence>MSSGGSTVLRAALPQEGGLSQFYNPRELMRSVVLCLAVCAIAVMAEKPAKPLRTKDGPILPRREFLEIVGAAQKPLLADFYWLQSIQQVGRANTDTEYRDVFFFADLATDLDPKFRYVYEWGAITTPVNLGRDEWANTDLSSRLLSKGLVEFPDDRRFLFQLAYNKMTYDRDYKAAADQLMKLSKYPETPPYLLQLATRLYAQAGNIDMGLQLAQMLRDGAEDDESRALYEHRIKELLRERFLTQIDEAVAAYQRDRGERPKAVPVLVRAGYLRAMPVDPLEGQFFIDRQGRARSTSGIYRLEMFDQKKKDELREDIAAGGIQFDLPEEMP</sequence>
<evidence type="ECO:0000313" key="1">
    <source>
        <dbReference type="EMBL" id="QDE70671.1"/>
    </source>
</evidence>
<reference evidence="1 2" key="1">
    <citation type="journal article" date="2019" name="Science">
        <title>Social genes are selection hotspots in kin groups of a soil microbe.</title>
        <authorList>
            <person name="Wielgoss S."/>
            <person name="Wolfensberger R."/>
            <person name="Sun L."/>
            <person name="Fiegna F."/>
            <person name="Velicer G.J."/>
        </authorList>
    </citation>
    <scope>NUCLEOTIDE SEQUENCE [LARGE SCALE GENOMIC DNA]</scope>
    <source>
        <strain evidence="1 2">MC3.5.9c15</strain>
    </source>
</reference>
<name>A0AAE6KUY1_MYXXA</name>
<dbReference type="Proteomes" id="UP000320179">
    <property type="component" value="Chromosome"/>
</dbReference>
<accession>A0AAE6KUY1</accession>
<dbReference type="AlphaFoldDB" id="A0AAE6KUY1"/>
<proteinExistence type="predicted"/>
<organism evidence="1 2">
    <name type="scientific">Myxococcus xanthus</name>
    <dbReference type="NCBI Taxonomy" id="34"/>
    <lineage>
        <taxon>Bacteria</taxon>
        <taxon>Pseudomonadati</taxon>
        <taxon>Myxococcota</taxon>
        <taxon>Myxococcia</taxon>
        <taxon>Myxococcales</taxon>
        <taxon>Cystobacterineae</taxon>
        <taxon>Myxococcaceae</taxon>
        <taxon>Myxococcus</taxon>
    </lineage>
</organism>
<dbReference type="EMBL" id="CP017174">
    <property type="protein sequence ID" value="QDE70671.1"/>
    <property type="molecule type" value="Genomic_DNA"/>
</dbReference>
<protein>
    <submittedName>
        <fullName evidence="1">ABC transporter</fullName>
    </submittedName>
</protein>
<evidence type="ECO:0000313" key="2">
    <source>
        <dbReference type="Proteomes" id="UP000320179"/>
    </source>
</evidence>
<gene>
    <name evidence="1" type="ORF">BHS09_28930</name>
</gene>